<name>A0ABW2ESY4_9BACI</name>
<accession>A0ABW2ESY4</accession>
<keyword evidence="3" id="KW-1185">Reference proteome</keyword>
<proteinExistence type="predicted"/>
<dbReference type="InterPro" id="IPR025435">
    <property type="entry name" value="YfhD-like"/>
</dbReference>
<dbReference type="Proteomes" id="UP001596410">
    <property type="component" value="Unassembled WGS sequence"/>
</dbReference>
<dbReference type="RefSeq" id="WP_204708342.1">
    <property type="nucleotide sequence ID" value="NZ_JBHSZV010000062.1"/>
</dbReference>
<comment type="caution">
    <text evidence="2">The sequence shown here is derived from an EMBL/GenBank/DDBJ whole genome shotgun (WGS) entry which is preliminary data.</text>
</comment>
<evidence type="ECO:0000313" key="3">
    <source>
        <dbReference type="Proteomes" id="UP001596410"/>
    </source>
</evidence>
<feature type="region of interest" description="Disordered" evidence="1">
    <location>
        <begin position="1"/>
        <end position="65"/>
    </location>
</feature>
<evidence type="ECO:0000313" key="2">
    <source>
        <dbReference type="EMBL" id="MFC7064040.1"/>
    </source>
</evidence>
<protein>
    <submittedName>
        <fullName evidence="2">YfhD family protein</fullName>
    </submittedName>
</protein>
<organism evidence="2 3">
    <name type="scientific">Halobacillus seohaensis</name>
    <dbReference type="NCBI Taxonomy" id="447421"/>
    <lineage>
        <taxon>Bacteria</taxon>
        <taxon>Bacillati</taxon>
        <taxon>Bacillota</taxon>
        <taxon>Bacilli</taxon>
        <taxon>Bacillales</taxon>
        <taxon>Bacillaceae</taxon>
        <taxon>Halobacillus</taxon>
    </lineage>
</organism>
<evidence type="ECO:0000256" key="1">
    <source>
        <dbReference type="SAM" id="MobiDB-lite"/>
    </source>
</evidence>
<dbReference type="EMBL" id="JBHSZV010000062">
    <property type="protein sequence ID" value="MFC7064040.1"/>
    <property type="molecule type" value="Genomic_DNA"/>
</dbReference>
<sequence length="65" mass="7685">MGRDEHNNNSNAKKKRRLSQTPEHEKFDGIDVEFSQDMADHDDFEAIKRSEAADRRANNENKRKR</sequence>
<gene>
    <name evidence="2" type="ORF">ACFQIC_19785</name>
</gene>
<feature type="compositionally biased region" description="Basic and acidic residues" evidence="1">
    <location>
        <begin position="38"/>
        <end position="65"/>
    </location>
</feature>
<dbReference type="Pfam" id="PF14151">
    <property type="entry name" value="YfhD"/>
    <property type="match status" value="1"/>
</dbReference>
<reference evidence="3" key="1">
    <citation type="journal article" date="2019" name="Int. J. Syst. Evol. Microbiol.">
        <title>The Global Catalogue of Microorganisms (GCM) 10K type strain sequencing project: providing services to taxonomists for standard genome sequencing and annotation.</title>
        <authorList>
            <consortium name="The Broad Institute Genomics Platform"/>
            <consortium name="The Broad Institute Genome Sequencing Center for Infectious Disease"/>
            <person name="Wu L."/>
            <person name="Ma J."/>
        </authorList>
    </citation>
    <scope>NUCLEOTIDE SEQUENCE [LARGE SCALE GENOMIC DNA]</scope>
    <source>
        <strain evidence="3">CGMCC 4.1621</strain>
    </source>
</reference>